<dbReference type="RefSeq" id="XP_064705517.1">
    <property type="nucleotide sequence ID" value="XM_064847164.1"/>
</dbReference>
<dbReference type="CDD" id="cd12148">
    <property type="entry name" value="fungal_TF_MHR"/>
    <property type="match status" value="1"/>
</dbReference>
<comment type="caution">
    <text evidence="6">The sequence shown here is derived from an EMBL/GenBank/DDBJ whole genome shotgun (WGS) entry which is preliminary data.</text>
</comment>
<dbReference type="PANTHER" id="PTHR47424">
    <property type="entry name" value="REGULATORY PROTEIN GAL4"/>
    <property type="match status" value="1"/>
</dbReference>
<feature type="region of interest" description="Disordered" evidence="4">
    <location>
        <begin position="1"/>
        <end position="27"/>
    </location>
</feature>
<evidence type="ECO:0000256" key="2">
    <source>
        <dbReference type="ARBA" id="ARBA00023163"/>
    </source>
</evidence>
<reference evidence="6 7" key="1">
    <citation type="submission" date="2023-08" db="EMBL/GenBank/DDBJ databases">
        <title>Black Yeasts Isolated from many extreme environments.</title>
        <authorList>
            <person name="Coleine C."/>
            <person name="Stajich J.E."/>
            <person name="Selbmann L."/>
        </authorList>
    </citation>
    <scope>NUCLEOTIDE SEQUENCE [LARGE SCALE GENOMIC DNA]</scope>
    <source>
        <strain evidence="6 7">CCFEE 5792</strain>
    </source>
</reference>
<protein>
    <recommendedName>
        <fullName evidence="5">Xylanolytic transcriptional activator regulatory domain-containing protein</fullName>
    </recommendedName>
</protein>
<keyword evidence="2" id="KW-0804">Transcription</keyword>
<accession>A0AAV9NB28</accession>
<evidence type="ECO:0000313" key="6">
    <source>
        <dbReference type="EMBL" id="KAK5051017.1"/>
    </source>
</evidence>
<evidence type="ECO:0000256" key="4">
    <source>
        <dbReference type="SAM" id="MobiDB-lite"/>
    </source>
</evidence>
<gene>
    <name evidence="6" type="ORF">LTR84_003576</name>
</gene>
<organism evidence="6 7">
    <name type="scientific">Exophiala bonariae</name>
    <dbReference type="NCBI Taxonomy" id="1690606"/>
    <lineage>
        <taxon>Eukaryota</taxon>
        <taxon>Fungi</taxon>
        <taxon>Dikarya</taxon>
        <taxon>Ascomycota</taxon>
        <taxon>Pezizomycotina</taxon>
        <taxon>Eurotiomycetes</taxon>
        <taxon>Chaetothyriomycetidae</taxon>
        <taxon>Chaetothyriales</taxon>
        <taxon>Herpotrichiellaceae</taxon>
        <taxon>Exophiala</taxon>
    </lineage>
</organism>
<dbReference type="PANTHER" id="PTHR47424:SF4">
    <property type="entry name" value="ZN(II)2CYS6 TRANSCRIPTION FACTOR (EUROFUNG)"/>
    <property type="match status" value="1"/>
</dbReference>
<dbReference type="GO" id="GO:0005634">
    <property type="term" value="C:nucleus"/>
    <property type="evidence" value="ECO:0007669"/>
    <property type="project" value="TreeGrafter"/>
</dbReference>
<dbReference type="GO" id="GO:0000978">
    <property type="term" value="F:RNA polymerase II cis-regulatory region sequence-specific DNA binding"/>
    <property type="evidence" value="ECO:0007669"/>
    <property type="project" value="TreeGrafter"/>
</dbReference>
<evidence type="ECO:0000256" key="3">
    <source>
        <dbReference type="ARBA" id="ARBA00023242"/>
    </source>
</evidence>
<dbReference type="InterPro" id="IPR007219">
    <property type="entry name" value="XnlR_reg_dom"/>
</dbReference>
<dbReference type="GO" id="GO:0000435">
    <property type="term" value="P:positive regulation of transcription from RNA polymerase II promoter by galactose"/>
    <property type="evidence" value="ECO:0007669"/>
    <property type="project" value="TreeGrafter"/>
</dbReference>
<dbReference type="Pfam" id="PF04082">
    <property type="entry name" value="Fungal_trans"/>
    <property type="match status" value="1"/>
</dbReference>
<sequence>MDLLDAGHMEQHPFDVSLSTETTSQREEQLATEQKALEHSRARAVISQSVSAKPCSMEEKSLMNAMGAFLSLKSRPQTPKGLVYGQSSIASLQQQVLWDSPRLANPRTLAGRPSRQGVYEKTTAARSGTSLNDLRRFSLPARALADHLLDSCYGMVHLFYPWFHYPTFDAAYKDLWLGTSADNSNAELPRVGLGGRDCPEELFHCALNTIFALGCEFSPSVPLGDAQPVYEFMGKVYELLQIKLLDNGLAAIQTLLLVTIYLQSTQYLMRCWGIAGLALRMAQGMGLDLDANNSGYTVLEVEMRRRAWHGCVLMDR</sequence>
<keyword evidence="3" id="KW-0539">Nucleus</keyword>
<dbReference type="EMBL" id="JAVRRD010000016">
    <property type="protein sequence ID" value="KAK5051017.1"/>
    <property type="molecule type" value="Genomic_DNA"/>
</dbReference>
<feature type="domain" description="Xylanolytic transcriptional activator regulatory" evidence="5">
    <location>
        <begin position="157"/>
        <end position="316"/>
    </location>
</feature>
<feature type="compositionally biased region" description="Basic and acidic residues" evidence="4">
    <location>
        <begin position="1"/>
        <end position="13"/>
    </location>
</feature>
<keyword evidence="7" id="KW-1185">Reference proteome</keyword>
<evidence type="ECO:0000256" key="1">
    <source>
        <dbReference type="ARBA" id="ARBA00023015"/>
    </source>
</evidence>
<dbReference type="AlphaFoldDB" id="A0AAV9NB28"/>
<dbReference type="GO" id="GO:0006351">
    <property type="term" value="P:DNA-templated transcription"/>
    <property type="evidence" value="ECO:0007669"/>
    <property type="project" value="InterPro"/>
</dbReference>
<keyword evidence="1" id="KW-0805">Transcription regulation</keyword>
<evidence type="ECO:0000313" key="7">
    <source>
        <dbReference type="Proteomes" id="UP001358417"/>
    </source>
</evidence>
<proteinExistence type="predicted"/>
<dbReference type="GeneID" id="89971763"/>
<dbReference type="InterPro" id="IPR051127">
    <property type="entry name" value="Fungal_SecMet_Regulators"/>
</dbReference>
<dbReference type="Proteomes" id="UP001358417">
    <property type="component" value="Unassembled WGS sequence"/>
</dbReference>
<name>A0AAV9NB28_9EURO</name>
<evidence type="ECO:0000259" key="5">
    <source>
        <dbReference type="Pfam" id="PF04082"/>
    </source>
</evidence>
<dbReference type="GO" id="GO:0000981">
    <property type="term" value="F:DNA-binding transcription factor activity, RNA polymerase II-specific"/>
    <property type="evidence" value="ECO:0007669"/>
    <property type="project" value="TreeGrafter"/>
</dbReference>
<dbReference type="GO" id="GO:0008270">
    <property type="term" value="F:zinc ion binding"/>
    <property type="evidence" value="ECO:0007669"/>
    <property type="project" value="InterPro"/>
</dbReference>